<dbReference type="EnsemblMetazoa" id="SSS_27s_mrna">
    <property type="protein sequence ID" value="KAF7491644.1"/>
    <property type="gene ID" value="SSS_27"/>
</dbReference>
<evidence type="ECO:0000313" key="4">
    <source>
        <dbReference type="EnsemblMetazoa" id="KAF7491644.1"/>
    </source>
</evidence>
<keyword evidence="3" id="KW-0808">Transferase</keyword>
<dbReference type="GO" id="GO:0006790">
    <property type="term" value="P:sulfur compound metabolic process"/>
    <property type="evidence" value="ECO:0007669"/>
    <property type="project" value="TreeGrafter"/>
</dbReference>
<dbReference type="Proteomes" id="UP000070412">
    <property type="component" value="Unassembled WGS sequence"/>
</dbReference>
<dbReference type="Pfam" id="PF00685">
    <property type="entry name" value="Sulfotransfer_1"/>
    <property type="match status" value="1"/>
</dbReference>
<dbReference type="PANTHER" id="PTHR10704">
    <property type="entry name" value="CARBOHYDRATE SULFOTRANSFERASE"/>
    <property type="match status" value="1"/>
</dbReference>
<reference evidence="4" key="3">
    <citation type="submission" date="2022-06" db="UniProtKB">
        <authorList>
            <consortium name="EnsemblMetazoa"/>
        </authorList>
    </citation>
    <scope>IDENTIFICATION</scope>
</reference>
<proteinExistence type="predicted"/>
<dbReference type="OrthoDB" id="6138663at2759"/>
<dbReference type="AlphaFoldDB" id="A0A834R8G9"/>
<dbReference type="InterPro" id="IPR027417">
    <property type="entry name" value="P-loop_NTPase"/>
</dbReference>
<organism evidence="3">
    <name type="scientific">Sarcoptes scabiei</name>
    <name type="common">Itch mite</name>
    <name type="synonym">Acarus scabiei</name>
    <dbReference type="NCBI Taxonomy" id="52283"/>
    <lineage>
        <taxon>Eukaryota</taxon>
        <taxon>Metazoa</taxon>
        <taxon>Ecdysozoa</taxon>
        <taxon>Arthropoda</taxon>
        <taxon>Chelicerata</taxon>
        <taxon>Arachnida</taxon>
        <taxon>Acari</taxon>
        <taxon>Acariformes</taxon>
        <taxon>Sarcoptiformes</taxon>
        <taxon>Astigmata</taxon>
        <taxon>Psoroptidia</taxon>
        <taxon>Sarcoptoidea</taxon>
        <taxon>Sarcoptidae</taxon>
        <taxon>Sarcoptinae</taxon>
        <taxon>Sarcoptes</taxon>
    </lineage>
</organism>
<keyword evidence="1" id="KW-0472">Membrane</keyword>
<evidence type="ECO:0000256" key="1">
    <source>
        <dbReference type="SAM" id="Phobius"/>
    </source>
</evidence>
<feature type="domain" description="Sulfotransferase" evidence="2">
    <location>
        <begin position="54"/>
        <end position="325"/>
    </location>
</feature>
<reference evidence="5" key="1">
    <citation type="journal article" date="2020" name="PLoS Negl. Trop. Dis.">
        <title>High-quality nuclear genome for Sarcoptes scabiei-A critical resource for a neglected parasite.</title>
        <authorList>
            <person name="Korhonen P.K."/>
            <person name="Gasser R.B."/>
            <person name="Ma G."/>
            <person name="Wang T."/>
            <person name="Stroehlein A.J."/>
            <person name="Young N.D."/>
            <person name="Ang C.S."/>
            <person name="Fernando D.D."/>
            <person name="Lu H.C."/>
            <person name="Taylor S."/>
            <person name="Reynolds S.L."/>
            <person name="Mofiz E."/>
            <person name="Najaraj S.H."/>
            <person name="Gowda H."/>
            <person name="Madugundu A."/>
            <person name="Renuse S."/>
            <person name="Holt D."/>
            <person name="Pandey A."/>
            <person name="Papenfuss A.T."/>
            <person name="Fischer K."/>
        </authorList>
    </citation>
    <scope>NUCLEOTIDE SEQUENCE [LARGE SCALE GENOMIC DNA]</scope>
</reference>
<dbReference type="SUPFAM" id="SSF52540">
    <property type="entry name" value="P-loop containing nucleoside triphosphate hydrolases"/>
    <property type="match status" value="1"/>
</dbReference>
<gene>
    <name evidence="3" type="primary">SSS_27g</name>
    <name evidence="3" type="ORF">SSS_27</name>
</gene>
<evidence type="ECO:0000313" key="3">
    <source>
        <dbReference type="EMBL" id="KAF7491644.1"/>
    </source>
</evidence>
<keyword evidence="1" id="KW-0812">Transmembrane</keyword>
<dbReference type="EMBL" id="WVUK01000058">
    <property type="protein sequence ID" value="KAF7491644.1"/>
    <property type="molecule type" value="Genomic_DNA"/>
</dbReference>
<reference evidence="3" key="2">
    <citation type="submission" date="2020-01" db="EMBL/GenBank/DDBJ databases">
        <authorList>
            <person name="Korhonen P.K.K."/>
            <person name="Guangxu M.G."/>
            <person name="Wang T.W."/>
            <person name="Stroehlein A.J.S."/>
            <person name="Young N.D."/>
            <person name="Ang C.-S.A."/>
            <person name="Fernando D.W.F."/>
            <person name="Lu H.L."/>
            <person name="Taylor S.T."/>
            <person name="Ehtesham M.E.M."/>
            <person name="Najaraj S.H.N."/>
            <person name="Harsha G.H.G."/>
            <person name="Madugundu A.M."/>
            <person name="Renuse S.R."/>
            <person name="Holt D.H."/>
            <person name="Pandey A.P."/>
            <person name="Papenfuss A.P."/>
            <person name="Gasser R.B.G."/>
            <person name="Fischer K.F."/>
        </authorList>
    </citation>
    <scope>NUCLEOTIDE SEQUENCE</scope>
    <source>
        <strain evidence="3">SSS_KF_BRIS2020</strain>
    </source>
</reference>
<dbReference type="PANTHER" id="PTHR10704:SF44">
    <property type="entry name" value="LD35051P-RELATED"/>
    <property type="match status" value="1"/>
</dbReference>
<keyword evidence="5" id="KW-1185">Reference proteome</keyword>
<dbReference type="InterPro" id="IPR051135">
    <property type="entry name" value="Gal/GlcNAc/GalNAc_ST"/>
</dbReference>
<feature type="transmembrane region" description="Helical" evidence="1">
    <location>
        <begin position="7"/>
        <end position="24"/>
    </location>
</feature>
<keyword evidence="1" id="KW-1133">Transmembrane helix</keyword>
<name>A0A834R8G9_SARSC</name>
<dbReference type="Gene3D" id="3.40.50.300">
    <property type="entry name" value="P-loop containing nucleotide triphosphate hydrolases"/>
    <property type="match status" value="1"/>
</dbReference>
<dbReference type="GO" id="GO:0006044">
    <property type="term" value="P:N-acetylglucosamine metabolic process"/>
    <property type="evidence" value="ECO:0007669"/>
    <property type="project" value="TreeGrafter"/>
</dbReference>
<dbReference type="GO" id="GO:0001517">
    <property type="term" value="F:N-acetylglucosamine 6-O-sulfotransferase activity"/>
    <property type="evidence" value="ECO:0007669"/>
    <property type="project" value="TreeGrafter"/>
</dbReference>
<evidence type="ECO:0000313" key="5">
    <source>
        <dbReference type="Proteomes" id="UP000070412"/>
    </source>
</evidence>
<dbReference type="InterPro" id="IPR000863">
    <property type="entry name" value="Sulfotransferase_dom"/>
</dbReference>
<sequence length="361" mass="42735">MVSRPKWKIIFVLVFNVYIWYYALQNNAFDSLLNWKDSASDDYALESILKKKLKVLIVTEARSGSTFLGDLLQHTGSIYYSFEPLVGIKSDRYLRLIQSIFKCEFDRIFLQPVFWKIPYLKWNKLLRENLAQSSEYSELQLFNRSIHQMICIQSSSILVKTIRLSLNQAIKILKKSRENMKIIWLVRDPRSIMSSRLQLQWCKEMLNCTNSTVLCHKIESNIDSLESIEDNPRLIQSIRLIRYEDLIEDIYGSIKELFDYLGISKIPYEWINRHTSKDDILRNPHSTYRNIRKQKLTKAHWDKRLTSELIEDIESVCSKVMSQLGFDLLDQASTEDFAEKSPLRTYYPLQRFSIQIKKNKD</sequence>
<evidence type="ECO:0000259" key="2">
    <source>
        <dbReference type="Pfam" id="PF00685"/>
    </source>
</evidence>
<protein>
    <submittedName>
        <fullName evidence="3">Carbohydrate sulfotransferase 1</fullName>
    </submittedName>
</protein>
<accession>A0A834R8G9</accession>